<keyword evidence="4" id="KW-0378">Hydrolase</keyword>
<dbReference type="InterPro" id="IPR002125">
    <property type="entry name" value="CMP_dCMP_dom"/>
</dbReference>
<reference evidence="4 5" key="1">
    <citation type="submission" date="2018-01" db="EMBL/GenBank/DDBJ databases">
        <title>Saezia sanguinis gen. nov., sp. nov., in the order Burkholderiales isolated from human blood.</title>
        <authorList>
            <person name="Medina-Pascual M.J."/>
            <person name="Valdezate S."/>
            <person name="Monzon S."/>
            <person name="Cuesta I."/>
            <person name="Carrasco G."/>
            <person name="Villalon P."/>
            <person name="Saez-Nieto J.A."/>
        </authorList>
    </citation>
    <scope>NUCLEOTIDE SEQUENCE [LARGE SCALE GENOMIC DNA]</scope>
    <source>
        <strain evidence="4 5">CNM695-12</strain>
    </source>
</reference>
<comment type="caution">
    <text evidence="4">The sequence shown here is derived from an EMBL/GenBank/DDBJ whole genome shotgun (WGS) entry which is preliminary data.</text>
</comment>
<dbReference type="Pfam" id="PF00383">
    <property type="entry name" value="dCMP_cyt_deam_1"/>
    <property type="match status" value="1"/>
</dbReference>
<dbReference type="GO" id="GO:0008270">
    <property type="term" value="F:zinc ion binding"/>
    <property type="evidence" value="ECO:0007669"/>
    <property type="project" value="InterPro"/>
</dbReference>
<evidence type="ECO:0000259" key="3">
    <source>
        <dbReference type="PROSITE" id="PS51747"/>
    </source>
</evidence>
<dbReference type="PANTHER" id="PTHR11079:SF179">
    <property type="entry name" value="TRNA(ADENINE(34)) DEAMINASE, CHLOROPLASTIC"/>
    <property type="match status" value="1"/>
</dbReference>
<dbReference type="InterPro" id="IPR016192">
    <property type="entry name" value="APOBEC/CMP_deaminase_Zn-bd"/>
</dbReference>
<dbReference type="CDD" id="cd01285">
    <property type="entry name" value="nucleoside_deaminase"/>
    <property type="match status" value="1"/>
</dbReference>
<dbReference type="InterPro" id="IPR016193">
    <property type="entry name" value="Cytidine_deaminase-like"/>
</dbReference>
<dbReference type="AlphaFoldDB" id="A0A433SDJ1"/>
<name>A0A433SDJ1_9BURK</name>
<dbReference type="SUPFAM" id="SSF53927">
    <property type="entry name" value="Cytidine deaminase-like"/>
    <property type="match status" value="1"/>
</dbReference>
<keyword evidence="5" id="KW-1185">Reference proteome</keyword>
<evidence type="ECO:0000256" key="1">
    <source>
        <dbReference type="ARBA" id="ARBA00022723"/>
    </source>
</evidence>
<dbReference type="Gene3D" id="3.40.140.10">
    <property type="entry name" value="Cytidine Deaminase, domain 2"/>
    <property type="match status" value="1"/>
</dbReference>
<evidence type="ECO:0000313" key="5">
    <source>
        <dbReference type="Proteomes" id="UP000286947"/>
    </source>
</evidence>
<sequence length="159" mass="16647">MPLSSTDKRLLARAVELSATALALGNRPFGSVLGNAQGNILAEGQNDECTSADPTGHAEMNVIRRIAGLKPAQLKNATIYASGEPCAMCAAAIFWSGIRRVVFAASGQYFADLEGPSATLLPLPCAELMRHGSHTVEVIGPVADTGAETILQQAFPNQK</sequence>
<dbReference type="RefSeq" id="WP_126979824.1">
    <property type="nucleotide sequence ID" value="NZ_PQSP01000003.1"/>
</dbReference>
<protein>
    <submittedName>
        <fullName evidence="4">Guanine deaminase</fullName>
        <ecNumber evidence="4">3.5.4.3</ecNumber>
    </submittedName>
</protein>
<feature type="domain" description="CMP/dCMP-type deaminase" evidence="3">
    <location>
        <begin position="5"/>
        <end position="123"/>
    </location>
</feature>
<dbReference type="GO" id="GO:0008892">
    <property type="term" value="F:guanine deaminase activity"/>
    <property type="evidence" value="ECO:0007669"/>
    <property type="project" value="UniProtKB-EC"/>
</dbReference>
<proteinExistence type="predicted"/>
<dbReference type="PANTHER" id="PTHR11079">
    <property type="entry name" value="CYTOSINE DEAMINASE FAMILY MEMBER"/>
    <property type="match status" value="1"/>
</dbReference>
<dbReference type="PROSITE" id="PS51747">
    <property type="entry name" value="CYT_DCMP_DEAMINASES_2"/>
    <property type="match status" value="1"/>
</dbReference>
<accession>A0A433SDJ1</accession>
<dbReference type="EMBL" id="PQSP01000003">
    <property type="protein sequence ID" value="RUS66819.1"/>
    <property type="molecule type" value="Genomic_DNA"/>
</dbReference>
<evidence type="ECO:0000256" key="2">
    <source>
        <dbReference type="ARBA" id="ARBA00022833"/>
    </source>
</evidence>
<dbReference type="EC" id="3.5.4.3" evidence="4"/>
<keyword evidence="1" id="KW-0479">Metal-binding</keyword>
<evidence type="ECO:0000313" key="4">
    <source>
        <dbReference type="EMBL" id="RUS66819.1"/>
    </source>
</evidence>
<dbReference type="OrthoDB" id="9802676at2"/>
<dbReference type="PROSITE" id="PS00903">
    <property type="entry name" value="CYT_DCMP_DEAMINASES_1"/>
    <property type="match status" value="1"/>
</dbReference>
<dbReference type="Proteomes" id="UP000286947">
    <property type="component" value="Unassembled WGS sequence"/>
</dbReference>
<gene>
    <name evidence="4" type="primary">guaD</name>
    <name evidence="4" type="ORF">CUZ56_01612</name>
</gene>
<organism evidence="4 5">
    <name type="scientific">Saezia sanguinis</name>
    <dbReference type="NCBI Taxonomy" id="1965230"/>
    <lineage>
        <taxon>Bacteria</taxon>
        <taxon>Pseudomonadati</taxon>
        <taxon>Pseudomonadota</taxon>
        <taxon>Betaproteobacteria</taxon>
        <taxon>Burkholderiales</taxon>
        <taxon>Saeziaceae</taxon>
        <taxon>Saezia</taxon>
    </lineage>
</organism>
<keyword evidence="2" id="KW-0862">Zinc</keyword>